<name>A0ABS2TT64_9ACTN</name>
<evidence type="ECO:0000313" key="2">
    <source>
        <dbReference type="EMBL" id="MBM9506530.1"/>
    </source>
</evidence>
<reference evidence="2 3" key="1">
    <citation type="submission" date="2021-01" db="EMBL/GenBank/DDBJ databases">
        <title>Streptomyces acididurans sp. nov., isolated from a peat swamp forest soil.</title>
        <authorList>
            <person name="Chantavorakit T."/>
            <person name="Duangmal K."/>
        </authorList>
    </citation>
    <scope>NUCLEOTIDE SEQUENCE [LARGE SCALE GENOMIC DNA]</scope>
    <source>
        <strain evidence="2 3">KK5PA1</strain>
    </source>
</reference>
<dbReference type="RefSeq" id="WP_205358395.1">
    <property type="nucleotide sequence ID" value="NZ_JADKYB010000009.1"/>
</dbReference>
<feature type="signal peptide" evidence="1">
    <location>
        <begin position="1"/>
        <end position="20"/>
    </location>
</feature>
<organism evidence="2 3">
    <name type="scientific">Actinacidiphila acididurans</name>
    <dbReference type="NCBI Taxonomy" id="2784346"/>
    <lineage>
        <taxon>Bacteria</taxon>
        <taxon>Bacillati</taxon>
        <taxon>Actinomycetota</taxon>
        <taxon>Actinomycetes</taxon>
        <taxon>Kitasatosporales</taxon>
        <taxon>Streptomycetaceae</taxon>
        <taxon>Actinacidiphila</taxon>
    </lineage>
</organism>
<proteinExistence type="predicted"/>
<sequence length="361" mass="37025">MAVLALVGGLFVAGAVPAGADAPPAAKTVVAKPRPVPPAGVAVGTVNVPKPRTTHPTHSAMAPMAGWSVSLTASTSALWPTRYTTLTATASADVGPTTYYIIIYNDAGSVVGFCGNGTVCSVAVTSPTPATHYFHATVADSAGTTVVAYSPSVEVDWYTADLSLAAGLHTLPVGNSTVVTETSSRDIGLSPFWVQIWDTTTGTWLGQCGTGTTCSVTVSQSVATTHTYAATLAGNTPQSGAVYPPAQLQTTSPVNYITWTGSGLQVALTATAPGYNTPVTVTATANIDVGPTPYWIEIFTLDGTRLITCAAGSTCSYTFYPARYPGETDVVAFLSANSTTLPPAAIQASSNTVATWYYYLG</sequence>
<gene>
    <name evidence="2" type="ORF">ITX44_18610</name>
</gene>
<protein>
    <submittedName>
        <fullName evidence="2">Uncharacterized protein</fullName>
    </submittedName>
</protein>
<dbReference type="SUPFAM" id="SSF54506">
    <property type="entry name" value="Diaminopimelate epimerase-like"/>
    <property type="match status" value="1"/>
</dbReference>
<keyword evidence="1" id="KW-0732">Signal</keyword>
<dbReference type="EMBL" id="JADKYB010000009">
    <property type="protein sequence ID" value="MBM9506530.1"/>
    <property type="molecule type" value="Genomic_DNA"/>
</dbReference>
<comment type="caution">
    <text evidence="2">The sequence shown here is derived from an EMBL/GenBank/DDBJ whole genome shotgun (WGS) entry which is preliminary data.</text>
</comment>
<dbReference type="Proteomes" id="UP000749040">
    <property type="component" value="Unassembled WGS sequence"/>
</dbReference>
<accession>A0ABS2TT64</accession>
<keyword evidence="3" id="KW-1185">Reference proteome</keyword>
<evidence type="ECO:0000256" key="1">
    <source>
        <dbReference type="SAM" id="SignalP"/>
    </source>
</evidence>
<evidence type="ECO:0000313" key="3">
    <source>
        <dbReference type="Proteomes" id="UP000749040"/>
    </source>
</evidence>
<feature type="chain" id="PRO_5047447233" evidence="1">
    <location>
        <begin position="21"/>
        <end position="361"/>
    </location>
</feature>